<feature type="coiled-coil region" evidence="4">
    <location>
        <begin position="303"/>
        <end position="330"/>
    </location>
</feature>
<dbReference type="SUPFAM" id="SSF50494">
    <property type="entry name" value="Trypsin-like serine proteases"/>
    <property type="match status" value="2"/>
</dbReference>
<feature type="compositionally biased region" description="Polar residues" evidence="5">
    <location>
        <begin position="356"/>
        <end position="365"/>
    </location>
</feature>
<keyword evidence="3" id="KW-0720">Serine protease</keyword>
<keyword evidence="8" id="KW-1185">Reference proteome</keyword>
<comment type="caution">
    <text evidence="7">The sequence shown here is derived from an EMBL/GenBank/DDBJ whole genome shotgun (WGS) entry which is preliminary data.</text>
</comment>
<dbReference type="SMART" id="SM00020">
    <property type="entry name" value="Tryp_SPc"/>
    <property type="match status" value="1"/>
</dbReference>
<dbReference type="PROSITE" id="PS50240">
    <property type="entry name" value="TRYPSIN_DOM"/>
    <property type="match status" value="1"/>
</dbReference>
<keyword evidence="2" id="KW-0378">Hydrolase</keyword>
<proteinExistence type="predicted"/>
<keyword evidence="4" id="KW-0175">Coiled coil</keyword>
<evidence type="ECO:0000313" key="8">
    <source>
        <dbReference type="Proteomes" id="UP000826234"/>
    </source>
</evidence>
<sequence>MASHCQLRLQECRLENDMDYLNTVADQSLPGEDAALRVAIGNPHISGGRIKHCLQSGELENQPLGKGRRWALTGPLDRAQLSGDKTLALFVRTAWPSSPEHNPGKGEDRGGEPILAWGMALAGLHLAQWRTDVRSPVESCMRHRPLLSPCPCALLPICFQGDSGGPLTCWDPASERYELYGITSWGDGCGERGKPGVYTRVAAFTDWIRQQMESECNGRRRNPWSVLLFLPIRRQDKEDVKSPSSREPTCFELLALAQLPPEKQQAELSHLCAFYAQLCSPSASPAVCAHAADEKCKTKRQQCAALSSSLQQTETEVEELQDQGRIVLQQLQRDVGLDEAFPDVGPEEEGAPTPQTPVSSDTQLHGQREKRSLMRENANVRPKVPLSLPSCLSLFFSSQVLVDLASKNAKGLYQARVRATVGHKVTAFTGLVGLESDSLYRSMPGLIALALESLKT</sequence>
<keyword evidence="1" id="KW-0645">Protease</keyword>
<dbReference type="PANTHER" id="PTHR24264:SF46">
    <property type="entry name" value="COAGULATION FACTOR XII"/>
    <property type="match status" value="1"/>
</dbReference>
<protein>
    <recommendedName>
        <fullName evidence="6">Peptidase S1 domain-containing protein</fullName>
    </recommendedName>
</protein>
<evidence type="ECO:0000313" key="7">
    <source>
        <dbReference type="EMBL" id="KAH0624265.1"/>
    </source>
</evidence>
<dbReference type="PANTHER" id="PTHR24264">
    <property type="entry name" value="TRYPSIN-RELATED"/>
    <property type="match status" value="1"/>
</dbReference>
<dbReference type="InterPro" id="IPR001254">
    <property type="entry name" value="Trypsin_dom"/>
</dbReference>
<feature type="region of interest" description="Disordered" evidence="5">
    <location>
        <begin position="340"/>
        <end position="368"/>
    </location>
</feature>
<evidence type="ECO:0000259" key="6">
    <source>
        <dbReference type="PROSITE" id="PS50240"/>
    </source>
</evidence>
<evidence type="ECO:0000256" key="2">
    <source>
        <dbReference type="ARBA" id="ARBA00022801"/>
    </source>
</evidence>
<dbReference type="EMBL" id="JAIPUX010001880">
    <property type="protein sequence ID" value="KAH0624265.1"/>
    <property type="molecule type" value="Genomic_DNA"/>
</dbReference>
<evidence type="ECO:0000256" key="1">
    <source>
        <dbReference type="ARBA" id="ARBA00022670"/>
    </source>
</evidence>
<feature type="domain" description="Peptidase S1" evidence="6">
    <location>
        <begin position="1"/>
        <end position="213"/>
    </location>
</feature>
<accession>A0ABQ7T3G4</accession>
<gene>
    <name evidence="7" type="ORF">JD844_007939</name>
</gene>
<evidence type="ECO:0000256" key="3">
    <source>
        <dbReference type="ARBA" id="ARBA00022825"/>
    </source>
</evidence>
<evidence type="ECO:0000256" key="4">
    <source>
        <dbReference type="SAM" id="Coils"/>
    </source>
</evidence>
<dbReference type="InterPro" id="IPR050127">
    <property type="entry name" value="Serine_Proteases_S1"/>
</dbReference>
<dbReference type="Pfam" id="PF00089">
    <property type="entry name" value="Trypsin"/>
    <property type="match status" value="1"/>
</dbReference>
<dbReference type="Gene3D" id="2.40.10.10">
    <property type="entry name" value="Trypsin-like serine proteases"/>
    <property type="match status" value="1"/>
</dbReference>
<name>A0ABQ7T3G4_PHRPL</name>
<evidence type="ECO:0000256" key="5">
    <source>
        <dbReference type="SAM" id="MobiDB-lite"/>
    </source>
</evidence>
<dbReference type="InterPro" id="IPR009003">
    <property type="entry name" value="Peptidase_S1_PA"/>
</dbReference>
<organism evidence="7 8">
    <name type="scientific">Phrynosoma platyrhinos</name>
    <name type="common">Desert horned lizard</name>
    <dbReference type="NCBI Taxonomy" id="52577"/>
    <lineage>
        <taxon>Eukaryota</taxon>
        <taxon>Metazoa</taxon>
        <taxon>Chordata</taxon>
        <taxon>Craniata</taxon>
        <taxon>Vertebrata</taxon>
        <taxon>Euteleostomi</taxon>
        <taxon>Lepidosauria</taxon>
        <taxon>Squamata</taxon>
        <taxon>Bifurcata</taxon>
        <taxon>Unidentata</taxon>
        <taxon>Episquamata</taxon>
        <taxon>Toxicofera</taxon>
        <taxon>Iguania</taxon>
        <taxon>Phrynosomatidae</taxon>
        <taxon>Phrynosomatinae</taxon>
        <taxon>Phrynosoma</taxon>
    </lineage>
</organism>
<dbReference type="Proteomes" id="UP000826234">
    <property type="component" value="Unassembled WGS sequence"/>
</dbReference>
<dbReference type="InterPro" id="IPR043504">
    <property type="entry name" value="Peptidase_S1_PA_chymotrypsin"/>
</dbReference>
<reference evidence="7 8" key="1">
    <citation type="journal article" date="2022" name="Gigascience">
        <title>A chromosome-level genome assembly and annotation of the desert horned lizard, Phrynosoma platyrhinos, provides insight into chromosomal rearrangements among reptiles.</title>
        <authorList>
            <person name="Koochekian N."/>
            <person name="Ascanio A."/>
            <person name="Farleigh K."/>
            <person name="Card D.C."/>
            <person name="Schield D.R."/>
            <person name="Castoe T.A."/>
            <person name="Jezkova T."/>
        </authorList>
    </citation>
    <scope>NUCLEOTIDE SEQUENCE [LARGE SCALE GENOMIC DNA]</scope>
    <source>
        <strain evidence="7">NK-2021</strain>
    </source>
</reference>